<dbReference type="InterPro" id="IPR052055">
    <property type="entry name" value="Hepadnavirus_pol/RT"/>
</dbReference>
<keyword evidence="4" id="KW-1185">Reference proteome</keyword>
<dbReference type="OrthoDB" id="5850497at2759"/>
<dbReference type="InterPro" id="IPR000477">
    <property type="entry name" value="RT_dom"/>
</dbReference>
<reference evidence="3 4" key="1">
    <citation type="submission" date="2013-12" db="EMBL/GenBank/DDBJ databases">
        <title>Draft genome of the parsitic nematode Ancylostoma duodenale.</title>
        <authorList>
            <person name="Mitreva M."/>
        </authorList>
    </citation>
    <scope>NUCLEOTIDE SEQUENCE [LARGE SCALE GENOMIC DNA]</scope>
    <source>
        <strain evidence="3 4">Zhejiang</strain>
    </source>
</reference>
<dbReference type="InterPro" id="IPR043128">
    <property type="entry name" value="Rev_trsase/Diguanyl_cyclase"/>
</dbReference>
<dbReference type="PANTHER" id="PTHR33050:SF7">
    <property type="entry name" value="RIBONUCLEASE H"/>
    <property type="match status" value="1"/>
</dbReference>
<dbReference type="PANTHER" id="PTHR33050">
    <property type="entry name" value="REVERSE TRANSCRIPTASE DOMAIN-CONTAINING PROTEIN"/>
    <property type="match status" value="1"/>
</dbReference>
<sequence>TEGHSTPLQLPGTSPSPNLQDSLSAPASIATRTDTSPPTAQSRNNSISPFKAERPPIQYRAARNRTSAMRETEFVDGEIESLLQTGAIAQVQCKPDVVSPLSVAIESIKYEDMTKAIDTLTSVMPISWQLPISKFSWRERFYVFEVLPFGFTSAPFIFTKVFKPLLARWRKWEINMCLYLDDGLVCRKSGHEVSRAIEAIKEDLNREGVTLALDKCYLEPSPVGQWLGFEIDLRAKKFSVSKDRIRKAVRQLEGLRSLRSLRERCRCMGTINSMWLVIGHESMLHLRAINNKIIHANAPLDWHVRKDEDEEHEIEYWINHMKEGELSKSLSARCEEPSVVMASDASAQGLGAVIAMGEFRDSTAANILPSMQSESCAFREMLAAKLAIQTWQHLLRNKKAELKTDNQSVATILDKAVKWVPREHNVEADLASRRLDFDDWGINHTVAIALQEWSGDDNQIARDALAPENIPLWTCGLLWIVPPPHMIHAGLHRLEQAKGRGIVGMPYWPSHNAFSALKELGGNWIDQPYTTASES</sequence>
<dbReference type="AlphaFoldDB" id="A0A0C2GGK2"/>
<name>A0A0C2GGK2_9BILA</name>
<evidence type="ECO:0000313" key="3">
    <source>
        <dbReference type="EMBL" id="KIH57944.1"/>
    </source>
</evidence>
<evidence type="ECO:0000256" key="1">
    <source>
        <dbReference type="SAM" id="MobiDB-lite"/>
    </source>
</evidence>
<evidence type="ECO:0000259" key="2">
    <source>
        <dbReference type="PROSITE" id="PS50878"/>
    </source>
</evidence>
<protein>
    <recommendedName>
        <fullName evidence="2">Reverse transcriptase domain-containing protein</fullName>
    </recommendedName>
</protein>
<dbReference type="Gene3D" id="3.30.70.270">
    <property type="match status" value="1"/>
</dbReference>
<dbReference type="Proteomes" id="UP000054047">
    <property type="component" value="Unassembled WGS sequence"/>
</dbReference>
<proteinExistence type="predicted"/>
<accession>A0A0C2GGK2</accession>
<dbReference type="Pfam" id="PF00078">
    <property type="entry name" value="RVT_1"/>
    <property type="match status" value="1"/>
</dbReference>
<dbReference type="EMBL" id="KN733728">
    <property type="protein sequence ID" value="KIH57944.1"/>
    <property type="molecule type" value="Genomic_DNA"/>
</dbReference>
<dbReference type="SUPFAM" id="SSF56672">
    <property type="entry name" value="DNA/RNA polymerases"/>
    <property type="match status" value="1"/>
</dbReference>
<dbReference type="InterPro" id="IPR043502">
    <property type="entry name" value="DNA/RNA_pol_sf"/>
</dbReference>
<feature type="compositionally biased region" description="Polar residues" evidence="1">
    <location>
        <begin position="1"/>
        <end position="48"/>
    </location>
</feature>
<feature type="region of interest" description="Disordered" evidence="1">
    <location>
        <begin position="1"/>
        <end position="56"/>
    </location>
</feature>
<organism evidence="3 4">
    <name type="scientific">Ancylostoma duodenale</name>
    <dbReference type="NCBI Taxonomy" id="51022"/>
    <lineage>
        <taxon>Eukaryota</taxon>
        <taxon>Metazoa</taxon>
        <taxon>Ecdysozoa</taxon>
        <taxon>Nematoda</taxon>
        <taxon>Chromadorea</taxon>
        <taxon>Rhabditida</taxon>
        <taxon>Rhabditina</taxon>
        <taxon>Rhabditomorpha</taxon>
        <taxon>Strongyloidea</taxon>
        <taxon>Ancylostomatidae</taxon>
        <taxon>Ancylostomatinae</taxon>
        <taxon>Ancylostoma</taxon>
    </lineage>
</organism>
<dbReference type="PROSITE" id="PS50878">
    <property type="entry name" value="RT_POL"/>
    <property type="match status" value="1"/>
</dbReference>
<feature type="non-terminal residue" evidence="3">
    <location>
        <position position="1"/>
    </location>
</feature>
<feature type="domain" description="Reverse transcriptase" evidence="2">
    <location>
        <begin position="1"/>
        <end position="231"/>
    </location>
</feature>
<gene>
    <name evidence="3" type="ORF">ANCDUO_11859</name>
</gene>
<evidence type="ECO:0000313" key="4">
    <source>
        <dbReference type="Proteomes" id="UP000054047"/>
    </source>
</evidence>